<keyword evidence="1" id="KW-0378">Hydrolase</keyword>
<evidence type="ECO:0000313" key="2">
    <source>
        <dbReference type="Proteomes" id="UP000028661"/>
    </source>
</evidence>
<organism evidence="1 2">
    <name type="scientific">Vibrio phage ICP2_2011_A</name>
    <dbReference type="NCBI Taxonomy" id="1529057"/>
    <lineage>
        <taxon>Viruses</taxon>
        <taxon>Duplodnaviria</taxon>
        <taxon>Heunggongvirae</taxon>
        <taxon>Uroviricota</taxon>
        <taxon>Caudoviricetes</taxon>
        <taxon>Zobellviridae</taxon>
        <taxon>Icepovirus</taxon>
        <taxon>Icepovirus bengalense</taxon>
    </lineage>
</organism>
<keyword evidence="1" id="KW-0540">Nuclease</keyword>
<sequence>MLGGSTQTEAQKRWYEENKEHHREMGRKWAMENPESTSLIKLRHRLKKNYGMTLEEYNRMVESCNNQCQICGHTPDGSKLDTRLCVDHNHETGEVRGLICRRCNLMLGYAIDNPEILTNAIKYLLK</sequence>
<dbReference type="InterPro" id="IPR044925">
    <property type="entry name" value="His-Me_finger_sf"/>
</dbReference>
<dbReference type="InterPro" id="IPR004211">
    <property type="entry name" value="Endonuclease_7"/>
</dbReference>
<dbReference type="Gene3D" id="3.40.1800.10">
    <property type="entry name" value="His-Me finger endonucleases"/>
    <property type="match status" value="1"/>
</dbReference>
<dbReference type="InterPro" id="IPR038563">
    <property type="entry name" value="Endonuclease_7_sf"/>
</dbReference>
<dbReference type="Proteomes" id="UP000028661">
    <property type="component" value="Segment"/>
</dbReference>
<keyword evidence="1" id="KW-0255">Endonuclease</keyword>
<dbReference type="GO" id="GO:0004519">
    <property type="term" value="F:endonuclease activity"/>
    <property type="evidence" value="ECO:0007669"/>
    <property type="project" value="UniProtKB-KW"/>
</dbReference>
<gene>
    <name evidence="1" type="ORF">ICP22011A_0053</name>
</gene>
<accession>A0A076G6H0</accession>
<evidence type="ECO:0000313" key="1">
    <source>
        <dbReference type="EMBL" id="AII27097.1"/>
    </source>
</evidence>
<name>A0A076G6H0_9CAUD</name>
<reference evidence="2" key="1">
    <citation type="journal article" date="2014" name="Elife">
        <title>Evolutionary consequences of intra-patient phage predation on microbial populations.</title>
        <authorList>
            <person name="Seed K.D."/>
            <person name="Yen M."/>
            <person name="Shapiro B.J."/>
            <person name="Hilaire I.J."/>
            <person name="Charles R.C."/>
            <person name="Teng J.E."/>
            <person name="Ivers L.C."/>
            <person name="Boncy J."/>
            <person name="Harris J.B."/>
            <person name="Camilli A."/>
        </authorList>
    </citation>
    <scope>NUCLEOTIDE SEQUENCE [LARGE SCALE GENOMIC DNA]</scope>
</reference>
<protein>
    <submittedName>
        <fullName evidence="1">Putative endonuclease</fullName>
    </submittedName>
</protein>
<dbReference type="SUPFAM" id="SSF54060">
    <property type="entry name" value="His-Me finger endonucleases"/>
    <property type="match status" value="1"/>
</dbReference>
<proteinExistence type="predicted"/>
<dbReference type="EMBL" id="KM224878">
    <property type="protein sequence ID" value="AII27097.1"/>
    <property type="molecule type" value="Genomic_DNA"/>
</dbReference>
<dbReference type="Pfam" id="PF02945">
    <property type="entry name" value="Endonuclease_7"/>
    <property type="match status" value="1"/>
</dbReference>